<dbReference type="GO" id="GO:0004174">
    <property type="term" value="F:electron-transferring-flavoprotein dehydrogenase activity"/>
    <property type="evidence" value="ECO:0007669"/>
    <property type="project" value="TreeGrafter"/>
</dbReference>
<dbReference type="PANTHER" id="PTHR43735:SF3">
    <property type="entry name" value="FERROPTOSIS SUPPRESSOR PROTEIN 1"/>
    <property type="match status" value="1"/>
</dbReference>
<keyword evidence="3" id="KW-0274">FAD</keyword>
<evidence type="ECO:0000256" key="4">
    <source>
        <dbReference type="ARBA" id="ARBA00023002"/>
    </source>
</evidence>
<protein>
    <submittedName>
        <fullName evidence="7">AifB protein</fullName>
    </submittedName>
</protein>
<dbReference type="PANTHER" id="PTHR43735">
    <property type="entry name" value="APOPTOSIS-INDUCING FACTOR 1"/>
    <property type="match status" value="1"/>
</dbReference>
<evidence type="ECO:0000256" key="2">
    <source>
        <dbReference type="ARBA" id="ARBA00022630"/>
    </source>
</evidence>
<evidence type="ECO:0000256" key="1">
    <source>
        <dbReference type="ARBA" id="ARBA00006442"/>
    </source>
</evidence>
<evidence type="ECO:0000313" key="7">
    <source>
        <dbReference type="EMBL" id="CAE7433835.1"/>
    </source>
</evidence>
<keyword evidence="4" id="KW-0560">Oxidoreductase</keyword>
<dbReference type="InterPro" id="IPR023753">
    <property type="entry name" value="FAD/NAD-binding_dom"/>
</dbReference>
<feature type="compositionally biased region" description="Low complexity" evidence="5">
    <location>
        <begin position="402"/>
        <end position="413"/>
    </location>
</feature>
<comment type="caution">
    <text evidence="7">The sequence shown here is derived from an EMBL/GenBank/DDBJ whole genome shotgun (WGS) entry which is preliminary data.</text>
</comment>
<organism evidence="7 8">
    <name type="scientific">Symbiodinium natans</name>
    <dbReference type="NCBI Taxonomy" id="878477"/>
    <lineage>
        <taxon>Eukaryota</taxon>
        <taxon>Sar</taxon>
        <taxon>Alveolata</taxon>
        <taxon>Dinophyceae</taxon>
        <taxon>Suessiales</taxon>
        <taxon>Symbiodiniaceae</taxon>
        <taxon>Symbiodinium</taxon>
    </lineage>
</organism>
<dbReference type="Gene3D" id="3.50.50.100">
    <property type="match status" value="2"/>
</dbReference>
<feature type="region of interest" description="Disordered" evidence="5">
    <location>
        <begin position="152"/>
        <end position="171"/>
    </location>
</feature>
<feature type="domain" description="FAD/NAD(P)-binding" evidence="6">
    <location>
        <begin position="212"/>
        <end position="275"/>
    </location>
</feature>
<reference evidence="7" key="1">
    <citation type="submission" date="2021-02" db="EMBL/GenBank/DDBJ databases">
        <authorList>
            <person name="Dougan E. K."/>
            <person name="Rhodes N."/>
            <person name="Thang M."/>
            <person name="Chan C."/>
        </authorList>
    </citation>
    <scope>NUCLEOTIDE SEQUENCE</scope>
</reference>
<evidence type="ECO:0000256" key="3">
    <source>
        <dbReference type="ARBA" id="ARBA00022827"/>
    </source>
</evidence>
<dbReference type="AlphaFoldDB" id="A0A812RC60"/>
<dbReference type="Proteomes" id="UP000604046">
    <property type="component" value="Unassembled WGS sequence"/>
</dbReference>
<comment type="similarity">
    <text evidence="1">Belongs to the FAD-dependent oxidoreductase family.</text>
</comment>
<dbReference type="GO" id="GO:0005737">
    <property type="term" value="C:cytoplasm"/>
    <property type="evidence" value="ECO:0007669"/>
    <property type="project" value="TreeGrafter"/>
</dbReference>
<dbReference type="OrthoDB" id="202203at2759"/>
<dbReference type="InterPro" id="IPR036188">
    <property type="entry name" value="FAD/NAD-bd_sf"/>
</dbReference>
<feature type="region of interest" description="Disordered" evidence="5">
    <location>
        <begin position="399"/>
        <end position="427"/>
    </location>
</feature>
<gene>
    <name evidence="7" type="primary">aifB</name>
    <name evidence="7" type="ORF">SNAT2548_LOCUS23558</name>
</gene>
<evidence type="ECO:0000313" key="8">
    <source>
        <dbReference type="Proteomes" id="UP000604046"/>
    </source>
</evidence>
<name>A0A812RC60_9DINO</name>
<accession>A0A812RC60</accession>
<dbReference type="SUPFAM" id="SSF51905">
    <property type="entry name" value="FAD/NAD(P)-binding domain"/>
    <property type="match status" value="1"/>
</dbReference>
<feature type="domain" description="FAD/NAD(P)-binding" evidence="6">
    <location>
        <begin position="23"/>
        <end position="184"/>
    </location>
</feature>
<keyword evidence="8" id="KW-1185">Reference proteome</keyword>
<proteinExistence type="inferred from homology"/>
<dbReference type="Pfam" id="PF07992">
    <property type="entry name" value="Pyr_redox_2"/>
    <property type="match status" value="2"/>
</dbReference>
<evidence type="ECO:0000256" key="5">
    <source>
        <dbReference type="SAM" id="MobiDB-lite"/>
    </source>
</evidence>
<evidence type="ECO:0000259" key="6">
    <source>
        <dbReference type="Pfam" id="PF07992"/>
    </source>
</evidence>
<dbReference type="GO" id="GO:0050660">
    <property type="term" value="F:flavin adenine dinucleotide binding"/>
    <property type="evidence" value="ECO:0007669"/>
    <property type="project" value="TreeGrafter"/>
</dbReference>
<dbReference type="EMBL" id="CAJNDS010002326">
    <property type="protein sequence ID" value="CAE7433835.1"/>
    <property type="molecule type" value="Genomic_DNA"/>
</dbReference>
<dbReference type="PRINTS" id="PR00368">
    <property type="entry name" value="FADPNR"/>
</dbReference>
<sequence>MHHFARSLVPAGARHLLPRAPKRVVVVGGGPTGLFCADRLRHHFQVTVVDSKEFFEFTPSILRALADPQHLSRITFDYREVLEGQLGVEFVLGQAKQIFEKKSEPTVGSIREETRMSFDYCVVAVGVANGLWKPRALEELVVPAGKHELRLHDHGRPKDAPLTASGPGGAAGGATAAVGAGVCGPALDERRLEGRRRSLQLLYEQLASAPGAVVVGAGLVGVELAAELVHFFPRLKVTLVDGAAHVLPQLADPARDYTMEFFAKQGVKLRLGQPFVPELVSEGEVVLWCVGTKPRASELFVDRSALSLQMLSCYLCHLRVRGAAQQRPDPRQQTDAGSSCPRIWTMARVAYRFTFLDVLLEDEDRARELRTGRAHSAPPLSMGRDWAKSTEAELERYVESLPGPRRAPAAQAPVQDEEHGDEDTVFSSGSRGHPALCQRPCVHVAAGRLCRAGAGCNFCHLHHDQTTKLDLDKQQRRMIEEMSKTNFLCLALQVLKDTAREAGLRGTEDLLEILEQEMEAERQDKTTPAPAAPSRPVPARLLRCLRKANFAALANLAARKCSEMALLNVREAMAVLRSQASERMLHDIVN</sequence>
<keyword evidence="2" id="KW-0285">Flavoprotein</keyword>